<dbReference type="AlphaFoldDB" id="A0AAW9IJ19"/>
<reference evidence="4" key="1">
    <citation type="submission" date="2019-11" db="EMBL/GenBank/DDBJ databases">
        <title>Characterization of Clostridium perfringens isolates from swine manure treated agricultural soils.</title>
        <authorList>
            <person name="Wushke S.T."/>
        </authorList>
    </citation>
    <scope>NUCLEOTIDE SEQUENCE</scope>
    <source>
        <strain evidence="4">X26</strain>
    </source>
</reference>
<dbReference type="GO" id="GO:0055052">
    <property type="term" value="C:ATP-binding cassette (ABC) transporter complex, substrate-binding subunit-containing"/>
    <property type="evidence" value="ECO:0007669"/>
    <property type="project" value="TreeGrafter"/>
</dbReference>
<feature type="non-terminal residue" evidence="4">
    <location>
        <position position="1"/>
    </location>
</feature>
<comment type="similarity">
    <text evidence="1">Belongs to the bacterial solute-binding protein 1 family.</text>
</comment>
<dbReference type="Pfam" id="PF13416">
    <property type="entry name" value="SBP_bac_8"/>
    <property type="match status" value="1"/>
</dbReference>
<evidence type="ECO:0000313" key="4">
    <source>
        <dbReference type="EMBL" id="MDZ5000636.1"/>
    </source>
</evidence>
<dbReference type="SUPFAM" id="SSF53850">
    <property type="entry name" value="Periplasmic binding protein-like II"/>
    <property type="match status" value="1"/>
</dbReference>
<dbReference type="Proteomes" id="UP001291306">
    <property type="component" value="Unassembled WGS sequence"/>
</dbReference>
<dbReference type="PROSITE" id="PS01037">
    <property type="entry name" value="SBP_BACTERIAL_1"/>
    <property type="match status" value="1"/>
</dbReference>
<dbReference type="PANTHER" id="PTHR30061">
    <property type="entry name" value="MALTOSE-BINDING PERIPLASMIC PROTEIN"/>
    <property type="match status" value="1"/>
</dbReference>
<proteinExistence type="inferred from homology"/>
<evidence type="ECO:0000256" key="3">
    <source>
        <dbReference type="ARBA" id="ARBA00022729"/>
    </source>
</evidence>
<dbReference type="PANTHER" id="PTHR30061:SF50">
    <property type="entry name" value="MALTOSE_MALTODEXTRIN-BINDING PERIPLASMIC PROTEIN"/>
    <property type="match status" value="1"/>
</dbReference>
<comment type="caution">
    <text evidence="4">The sequence shown here is derived from an EMBL/GenBank/DDBJ whole genome shotgun (WGS) entry which is preliminary data.</text>
</comment>
<protein>
    <submittedName>
        <fullName evidence="4">Extracellular solute-binding protein</fullName>
    </submittedName>
</protein>
<dbReference type="InterPro" id="IPR006061">
    <property type="entry name" value="SBP_1_CS"/>
</dbReference>
<keyword evidence="3" id="KW-0732">Signal</keyword>
<dbReference type="GO" id="GO:1901982">
    <property type="term" value="F:maltose binding"/>
    <property type="evidence" value="ECO:0007669"/>
    <property type="project" value="TreeGrafter"/>
</dbReference>
<keyword evidence="2" id="KW-0813">Transport</keyword>
<dbReference type="GO" id="GO:0015768">
    <property type="term" value="P:maltose transport"/>
    <property type="evidence" value="ECO:0007669"/>
    <property type="project" value="TreeGrafter"/>
</dbReference>
<accession>A0AAW9IJ19</accession>
<evidence type="ECO:0000313" key="5">
    <source>
        <dbReference type="Proteomes" id="UP001291306"/>
    </source>
</evidence>
<evidence type="ECO:0000256" key="2">
    <source>
        <dbReference type="ARBA" id="ARBA00022448"/>
    </source>
</evidence>
<dbReference type="GO" id="GO:0042956">
    <property type="term" value="P:maltodextrin transmembrane transport"/>
    <property type="evidence" value="ECO:0007669"/>
    <property type="project" value="TreeGrafter"/>
</dbReference>
<feature type="non-terminal residue" evidence="4">
    <location>
        <position position="192"/>
    </location>
</feature>
<dbReference type="Gene3D" id="3.40.190.10">
    <property type="entry name" value="Periplasmic binding protein-like II"/>
    <property type="match status" value="2"/>
</dbReference>
<organism evidence="4 5">
    <name type="scientific">Clostridium perfringens</name>
    <dbReference type="NCBI Taxonomy" id="1502"/>
    <lineage>
        <taxon>Bacteria</taxon>
        <taxon>Bacillati</taxon>
        <taxon>Bacillota</taxon>
        <taxon>Clostridia</taxon>
        <taxon>Eubacteriales</taxon>
        <taxon>Clostridiaceae</taxon>
        <taxon>Clostridium</taxon>
    </lineage>
</organism>
<dbReference type="GO" id="GO:0055085">
    <property type="term" value="P:transmembrane transport"/>
    <property type="evidence" value="ECO:0007669"/>
    <property type="project" value="InterPro"/>
</dbReference>
<sequence>PDVILGVPHDNLGTFQQAGVTAEVPAGMVSADKYTSQGIVDAITIGGKQYAIPIAQETTAMFYNKDKVKEVPKTMEDLVAMAKETGFEYDVNNFFFSYAFLSAGGGYVYKNNNGTLDPSDIGLGNEGSVEGLQFITDLDNKNKLMAADITGDIAIGDFTSGKAGFYFSGPWDVAGAKEAGLNFGVIPMPTLN</sequence>
<name>A0AAW9IJ19_CLOPF</name>
<evidence type="ECO:0000256" key="1">
    <source>
        <dbReference type="ARBA" id="ARBA00008520"/>
    </source>
</evidence>
<dbReference type="RefSeq" id="WP_322458884.1">
    <property type="nucleotide sequence ID" value="NZ_WNVC01000519.1"/>
</dbReference>
<gene>
    <name evidence="4" type="ORF">GNF79_16520</name>
</gene>
<dbReference type="InterPro" id="IPR006059">
    <property type="entry name" value="SBP"/>
</dbReference>
<dbReference type="EMBL" id="WNVC01000519">
    <property type="protein sequence ID" value="MDZ5000636.1"/>
    <property type="molecule type" value="Genomic_DNA"/>
</dbReference>